<comment type="similarity">
    <text evidence="2 4">Belongs to the glucose-6-phosphate 1-epimerase family.</text>
</comment>
<organism evidence="5 6">
    <name type="scientific">Methylophaga marina</name>
    <dbReference type="NCBI Taxonomy" id="45495"/>
    <lineage>
        <taxon>Bacteria</taxon>
        <taxon>Pseudomonadati</taxon>
        <taxon>Pseudomonadota</taxon>
        <taxon>Gammaproteobacteria</taxon>
        <taxon>Thiotrichales</taxon>
        <taxon>Piscirickettsiaceae</taxon>
        <taxon>Methylophaga</taxon>
    </lineage>
</organism>
<comment type="caution">
    <text evidence="5">The sequence shown here is derived from an EMBL/GenBank/DDBJ whole genome shotgun (WGS) entry which is preliminary data.</text>
</comment>
<dbReference type="Gene3D" id="2.70.98.10">
    <property type="match status" value="1"/>
</dbReference>
<dbReference type="SUPFAM" id="SSF74650">
    <property type="entry name" value="Galactose mutarotase-like"/>
    <property type="match status" value="1"/>
</dbReference>
<dbReference type="CDD" id="cd09020">
    <property type="entry name" value="D-hex-6-P-epi_like"/>
    <property type="match status" value="1"/>
</dbReference>
<keyword evidence="6" id="KW-1185">Reference proteome</keyword>
<evidence type="ECO:0000256" key="2">
    <source>
        <dbReference type="ARBA" id="ARBA00005866"/>
    </source>
</evidence>
<dbReference type="PIRSF" id="PIRSF016020">
    <property type="entry name" value="PHexose_mutarotase"/>
    <property type="match status" value="1"/>
</dbReference>
<sequence length="304" mass="33705">MQDLETLNRLFAKEAKVCFVEGQTGMPIIEVSTKKASATIALYGGQILSYKSNGMEHDLFYLSDKAIYQQGKAIRGGVPVCWPWFGEDPSNLGRQAHGFARNLLWNVLDCQLHDDIAEITLGLESTATSKQWWPSEFRLRKKIVIGDQLDISLTTENRGEIPFSISKALHTYFLVGEISQTTVVGLDGVDYLDKTLDFSKHTQVGDITPFAETDRVYLESPAHVQIIDQSLSRKIDIEQSGADNIVVWNPWTRASLLNDMNADDYGHFICVETANALANSVIIASGASHQMQVKYNVSSTASSP</sequence>
<dbReference type="Pfam" id="PF01263">
    <property type="entry name" value="Aldose_epim"/>
    <property type="match status" value="1"/>
</dbReference>
<accession>A0ABN0THN3</accession>
<evidence type="ECO:0000256" key="3">
    <source>
        <dbReference type="ARBA" id="ARBA00023235"/>
    </source>
</evidence>
<dbReference type="Proteomes" id="UP001501476">
    <property type="component" value="Unassembled WGS sequence"/>
</dbReference>
<dbReference type="InterPro" id="IPR014718">
    <property type="entry name" value="GH-type_carb-bd"/>
</dbReference>
<dbReference type="InterPro" id="IPR008183">
    <property type="entry name" value="Aldose_1/G6P_1-epimerase"/>
</dbReference>
<keyword evidence="3 4" id="KW-0413">Isomerase</keyword>
<name>A0ABN0THN3_9GAMM</name>
<proteinExistence type="inferred from homology"/>
<dbReference type="InterPro" id="IPR025532">
    <property type="entry name" value="G6P_1-epimerase"/>
</dbReference>
<evidence type="ECO:0000256" key="1">
    <source>
        <dbReference type="ARBA" id="ARBA00001096"/>
    </source>
</evidence>
<reference evidence="5 6" key="1">
    <citation type="journal article" date="2019" name="Int. J. Syst. Evol. Microbiol.">
        <title>The Global Catalogue of Microorganisms (GCM) 10K type strain sequencing project: providing services to taxonomists for standard genome sequencing and annotation.</title>
        <authorList>
            <consortium name="The Broad Institute Genomics Platform"/>
            <consortium name="The Broad Institute Genome Sequencing Center for Infectious Disease"/>
            <person name="Wu L."/>
            <person name="Ma J."/>
        </authorList>
    </citation>
    <scope>NUCLEOTIDE SEQUENCE [LARGE SCALE GENOMIC DNA]</scope>
    <source>
        <strain evidence="5 6">JCM 6886</strain>
    </source>
</reference>
<dbReference type="PANTHER" id="PTHR11122">
    <property type="entry name" value="APOSPORY-ASSOCIATED PROTEIN C-RELATED"/>
    <property type="match status" value="1"/>
</dbReference>
<dbReference type="InterPro" id="IPR011013">
    <property type="entry name" value="Gal_mutarotase_sf_dom"/>
</dbReference>
<evidence type="ECO:0000313" key="5">
    <source>
        <dbReference type="EMBL" id="GAA0221905.1"/>
    </source>
</evidence>
<gene>
    <name evidence="5" type="ORF">GCM10008964_11740</name>
</gene>
<dbReference type="PANTHER" id="PTHR11122:SF13">
    <property type="entry name" value="GLUCOSE-6-PHOSPHATE 1-EPIMERASE"/>
    <property type="match status" value="1"/>
</dbReference>
<protein>
    <recommendedName>
        <fullName evidence="4">Putative glucose-6-phosphate 1-epimerase</fullName>
        <ecNumber evidence="4">5.1.3.15</ecNumber>
    </recommendedName>
</protein>
<dbReference type="RefSeq" id="WP_343749594.1">
    <property type="nucleotide sequence ID" value="NZ_BAAADG010000004.1"/>
</dbReference>
<evidence type="ECO:0000256" key="4">
    <source>
        <dbReference type="PIRNR" id="PIRNR016020"/>
    </source>
</evidence>
<dbReference type="EMBL" id="BAAADG010000004">
    <property type="protein sequence ID" value="GAA0221905.1"/>
    <property type="molecule type" value="Genomic_DNA"/>
</dbReference>
<comment type="catalytic activity">
    <reaction evidence="1">
        <text>alpha-D-glucose 6-phosphate = beta-D-glucose 6-phosphate</text>
        <dbReference type="Rhea" id="RHEA:16249"/>
        <dbReference type="ChEBI" id="CHEBI:58225"/>
        <dbReference type="ChEBI" id="CHEBI:58247"/>
        <dbReference type="EC" id="5.1.3.15"/>
    </reaction>
</comment>
<evidence type="ECO:0000313" key="6">
    <source>
        <dbReference type="Proteomes" id="UP001501476"/>
    </source>
</evidence>
<dbReference type="EC" id="5.1.3.15" evidence="4"/>